<evidence type="ECO:0000313" key="2">
    <source>
        <dbReference type="EMBL" id="QJA90899.1"/>
    </source>
</evidence>
<dbReference type="AlphaFoldDB" id="A0A6M3JLV1"/>
<reference evidence="1" key="1">
    <citation type="submission" date="2020-03" db="EMBL/GenBank/DDBJ databases">
        <title>The deep terrestrial virosphere.</title>
        <authorList>
            <person name="Holmfeldt K."/>
            <person name="Nilsson E."/>
            <person name="Simone D."/>
            <person name="Lopez-Fernandez M."/>
            <person name="Wu X."/>
            <person name="de Brujin I."/>
            <person name="Lundin D."/>
            <person name="Andersson A."/>
            <person name="Bertilsson S."/>
            <person name="Dopson M."/>
        </authorList>
    </citation>
    <scope>NUCLEOTIDE SEQUENCE</scope>
    <source>
        <strain evidence="1">MM415A03550</strain>
        <strain evidence="2">MM415B03522</strain>
    </source>
</reference>
<protein>
    <submittedName>
        <fullName evidence="1">Uncharacterized protein</fullName>
    </submittedName>
</protein>
<gene>
    <name evidence="1" type="ORF">MM415A03550_0006</name>
    <name evidence="2" type="ORF">MM415B03522_0013</name>
</gene>
<accession>A0A6M3JLV1</accession>
<proteinExistence type="predicted"/>
<sequence length="217" mass="25577">MPYKNIVWTKLMFMNILTDPQRKFTDKLNDEQKGLFLMLFLLMGFFKNNIPNDPETIRRVLNLSEKNEKISENLKKIFDTFPRGIRASQFIKFKDYNMLHNPIGKSQNDTSGTPKDALEKRRVEKIREEYIRANELDPSLFVSGDYARISKGIKNLVERAGGQDEMVIEGIRWISKQGYTWTLETLLRKWPDFLKNYNKDKGVRELEKLYKSTPKGE</sequence>
<dbReference type="EMBL" id="MT142946">
    <property type="protein sequence ID" value="QJA90899.1"/>
    <property type="molecule type" value="Genomic_DNA"/>
</dbReference>
<evidence type="ECO:0000313" key="1">
    <source>
        <dbReference type="EMBL" id="QJA70816.1"/>
    </source>
</evidence>
<organism evidence="1">
    <name type="scientific">viral metagenome</name>
    <dbReference type="NCBI Taxonomy" id="1070528"/>
    <lineage>
        <taxon>unclassified sequences</taxon>
        <taxon>metagenomes</taxon>
        <taxon>organismal metagenomes</taxon>
    </lineage>
</organism>
<dbReference type="EMBL" id="MT141823">
    <property type="protein sequence ID" value="QJA70816.1"/>
    <property type="molecule type" value="Genomic_DNA"/>
</dbReference>
<name>A0A6M3JLV1_9ZZZZ</name>